<dbReference type="InterPro" id="IPR032675">
    <property type="entry name" value="LRR_dom_sf"/>
</dbReference>
<feature type="domain" description="Disease resistance R13L4/SHOC-2-like LRR" evidence="5">
    <location>
        <begin position="32"/>
        <end position="157"/>
    </location>
</feature>
<protein>
    <submittedName>
        <fullName evidence="6">Disease resistance protein</fullName>
    </submittedName>
</protein>
<dbReference type="Pfam" id="PF23598">
    <property type="entry name" value="LRR_14"/>
    <property type="match status" value="1"/>
</dbReference>
<dbReference type="PANTHER" id="PTHR33463:SF187">
    <property type="entry name" value="AND NB-ARC DOMAIN DISEASE RESISTANCE PROTEIN, PUTATIVE-RELATED"/>
    <property type="match status" value="1"/>
</dbReference>
<reference evidence="6 7" key="1">
    <citation type="journal article" date="2018" name="Sci. Data">
        <title>The draft genome sequence of cork oak.</title>
        <authorList>
            <person name="Ramos A.M."/>
            <person name="Usie A."/>
            <person name="Barbosa P."/>
            <person name="Barros P.M."/>
            <person name="Capote T."/>
            <person name="Chaves I."/>
            <person name="Simoes F."/>
            <person name="Abreu I."/>
            <person name="Carrasquinho I."/>
            <person name="Faro C."/>
            <person name="Guimaraes J.B."/>
            <person name="Mendonca D."/>
            <person name="Nobrega F."/>
            <person name="Rodrigues L."/>
            <person name="Saibo N.J.M."/>
            <person name="Varela M.C."/>
            <person name="Egas C."/>
            <person name="Matos J."/>
            <person name="Miguel C.M."/>
            <person name="Oliveira M.M."/>
            <person name="Ricardo C.P."/>
            <person name="Goncalves S."/>
        </authorList>
    </citation>
    <scope>NUCLEOTIDE SEQUENCE [LARGE SCALE GENOMIC DNA]</scope>
    <source>
        <strain evidence="7">cv. HL8</strain>
    </source>
</reference>
<dbReference type="InterPro" id="IPR055414">
    <property type="entry name" value="LRR_R13L4/SHOC2-like"/>
</dbReference>
<evidence type="ECO:0000256" key="1">
    <source>
        <dbReference type="ARBA" id="ARBA00022737"/>
    </source>
</evidence>
<feature type="domain" description="Disease resistance protein At4g27190-like leucine-rich repeats" evidence="4">
    <location>
        <begin position="303"/>
        <end position="408"/>
    </location>
</feature>
<name>A0AAW0JRS3_QUESU</name>
<evidence type="ECO:0000313" key="6">
    <source>
        <dbReference type="EMBL" id="KAK7828869.1"/>
    </source>
</evidence>
<gene>
    <name evidence="6" type="ORF">CFP56_029857</name>
</gene>
<evidence type="ECO:0000259" key="5">
    <source>
        <dbReference type="Pfam" id="PF23598"/>
    </source>
</evidence>
<evidence type="ECO:0000256" key="2">
    <source>
        <dbReference type="ARBA" id="ARBA00022821"/>
    </source>
</evidence>
<evidence type="ECO:0000313" key="7">
    <source>
        <dbReference type="Proteomes" id="UP000237347"/>
    </source>
</evidence>
<comment type="caution">
    <text evidence="6">The sequence shown here is derived from an EMBL/GenBank/DDBJ whole genome shotgun (WGS) entry which is preliminary data.</text>
</comment>
<dbReference type="Pfam" id="PF23247">
    <property type="entry name" value="LRR_RPS2"/>
    <property type="match status" value="1"/>
</dbReference>
<proteinExistence type="predicted"/>
<dbReference type="InterPro" id="IPR050905">
    <property type="entry name" value="Plant_NBS-LRR"/>
</dbReference>
<dbReference type="AlphaFoldDB" id="A0AAW0JRS3"/>
<keyword evidence="7" id="KW-1185">Reference proteome</keyword>
<feature type="region of interest" description="Disordered" evidence="3">
    <location>
        <begin position="1"/>
        <end position="24"/>
    </location>
</feature>
<evidence type="ECO:0000256" key="3">
    <source>
        <dbReference type="SAM" id="MobiDB-lite"/>
    </source>
</evidence>
<dbReference type="SUPFAM" id="SSF52058">
    <property type="entry name" value="L domain-like"/>
    <property type="match status" value="1"/>
</dbReference>
<evidence type="ECO:0000259" key="4">
    <source>
        <dbReference type="Pfam" id="PF23247"/>
    </source>
</evidence>
<dbReference type="Gene3D" id="3.80.10.10">
    <property type="entry name" value="Ribonuclease Inhibitor"/>
    <property type="match status" value="2"/>
</dbReference>
<organism evidence="6 7">
    <name type="scientific">Quercus suber</name>
    <name type="common">Cork oak</name>
    <dbReference type="NCBI Taxonomy" id="58331"/>
    <lineage>
        <taxon>Eukaryota</taxon>
        <taxon>Viridiplantae</taxon>
        <taxon>Streptophyta</taxon>
        <taxon>Embryophyta</taxon>
        <taxon>Tracheophyta</taxon>
        <taxon>Spermatophyta</taxon>
        <taxon>Magnoliopsida</taxon>
        <taxon>eudicotyledons</taxon>
        <taxon>Gunneridae</taxon>
        <taxon>Pentapetalae</taxon>
        <taxon>rosids</taxon>
        <taxon>fabids</taxon>
        <taxon>Fagales</taxon>
        <taxon>Fagaceae</taxon>
        <taxon>Quercus</taxon>
    </lineage>
</organism>
<keyword evidence="1" id="KW-0677">Repeat</keyword>
<dbReference type="PANTHER" id="PTHR33463">
    <property type="entry name" value="NB-ARC DOMAIN-CONTAINING PROTEIN-RELATED"/>
    <property type="match status" value="1"/>
</dbReference>
<dbReference type="Proteomes" id="UP000237347">
    <property type="component" value="Unassembled WGS sequence"/>
</dbReference>
<keyword evidence="2" id="KW-0611">Plant defense</keyword>
<dbReference type="EMBL" id="PKMF04000492">
    <property type="protein sequence ID" value="KAK7828869.1"/>
    <property type="molecule type" value="Genomic_DNA"/>
</dbReference>
<accession>A0AAW0JRS3</accession>
<sequence length="456" mass="51739">MMTPGRKSERKPRKTGAHVSGMGGTNVPESSFGDICGLKFLDLSNTAIKSLPDSVLSLDNLTALTLRGCRNLKLVPSLAKLKTLNKLDLGQTGITEVPHDLEMLVDLRYLSLNASELKIMPLGILPKLSHLQYLTVFWHSEFVIVKEKEIESLKKLETFGGHFKDMDEFRMYIKCLENRPLACYEIRVGMSGDGNYLIGEISGKSVILGDCLDKSFELPKDVQYLEIKRCHDITSLCDVPSLNDTSEIKHIGLFLCKGIEHILSFASSSSSCTHSLQTLEILELYNLDNLFVLFRIGEAGLSRVPRDTFSCLKRILICNCSEIKKLLPPGLLLHLHNLEEIWVCFCEKLEEIAEEDEEERDTIQITLRRLKILHLSGLPELKTICSKEIVCDSLEKIEIHGCPKLRRLPLSLPVLNGQLSPPPYLLKIETSEEWWESLEWDHHKTKDILRPFLCRF</sequence>
<dbReference type="InterPro" id="IPR057135">
    <property type="entry name" value="At4g27190-like_LRR"/>
</dbReference>